<evidence type="ECO:0000256" key="7">
    <source>
        <dbReference type="ARBA" id="ARBA00022840"/>
    </source>
</evidence>
<reference evidence="13 14" key="1">
    <citation type="submission" date="2012-03" db="EMBL/GenBank/DDBJ databases">
        <title>The Genome Sequence of Bartonella tamiae Th239.</title>
        <authorList>
            <consortium name="The Broad Institute Genome Sequencing Platform"/>
            <consortium name="The Broad Institute Genome Sequencing Center for Infectious Disease"/>
            <person name="Feldgarden M."/>
            <person name="Kirby J."/>
            <person name="Kosoy M."/>
            <person name="Birtles R."/>
            <person name="Probert W.S."/>
            <person name="Chiaraviglio L."/>
            <person name="Young S.K."/>
            <person name="Zeng Q."/>
            <person name="Gargeya S."/>
            <person name="Fitzgerald M."/>
            <person name="Haas B."/>
            <person name="Abouelleil A."/>
            <person name="Alvarado L."/>
            <person name="Arachchi H.M."/>
            <person name="Berlin A."/>
            <person name="Chapman S.B."/>
            <person name="Gearin G."/>
            <person name="Goldberg J."/>
            <person name="Griggs A."/>
            <person name="Gujja S."/>
            <person name="Hansen M."/>
            <person name="Heiman D."/>
            <person name="Howarth C."/>
            <person name="Larimer J."/>
            <person name="Lui A."/>
            <person name="MacDonald P.J.P."/>
            <person name="McCowen C."/>
            <person name="Montmayeur A."/>
            <person name="Murphy C."/>
            <person name="Neiman D."/>
            <person name="Pearson M."/>
            <person name="Priest M."/>
            <person name="Roberts A."/>
            <person name="Saif S."/>
            <person name="Shea T."/>
            <person name="Sisk P."/>
            <person name="Stolte C."/>
            <person name="Sykes S."/>
            <person name="Wortman J."/>
            <person name="Nusbaum C."/>
            <person name="Birren B."/>
        </authorList>
    </citation>
    <scope>NUCLEOTIDE SEQUENCE [LARGE SCALE GENOMIC DNA]</scope>
    <source>
        <strain evidence="13 14">Th239</strain>
    </source>
</reference>
<dbReference type="PANTHER" id="PTHR43527">
    <property type="entry name" value="4-DIPHOSPHOCYTIDYL-2-C-METHYL-D-ERYTHRITOL KINASE, CHLOROPLASTIC"/>
    <property type="match status" value="1"/>
</dbReference>
<dbReference type="AlphaFoldDB" id="J0R4D1"/>
<dbReference type="EC" id="2.7.1.148" evidence="2 10"/>
<dbReference type="eggNOG" id="COG1947">
    <property type="taxonomic scope" value="Bacteria"/>
</dbReference>
<proteinExistence type="inferred from homology"/>
<evidence type="ECO:0000256" key="6">
    <source>
        <dbReference type="ARBA" id="ARBA00022777"/>
    </source>
</evidence>
<feature type="active site" evidence="10">
    <location>
        <position position="136"/>
    </location>
</feature>
<evidence type="ECO:0000256" key="3">
    <source>
        <dbReference type="ARBA" id="ARBA00017473"/>
    </source>
</evidence>
<feature type="domain" description="GHMP kinase N-terminal" evidence="11">
    <location>
        <begin position="65"/>
        <end position="141"/>
    </location>
</feature>
<evidence type="ECO:0000256" key="2">
    <source>
        <dbReference type="ARBA" id="ARBA00012052"/>
    </source>
</evidence>
<keyword evidence="14" id="KW-1185">Reference proteome</keyword>
<dbReference type="RefSeq" id="WP_008038878.1">
    <property type="nucleotide sequence ID" value="NZ_JH725147.1"/>
</dbReference>
<dbReference type="InterPro" id="IPR004424">
    <property type="entry name" value="IspE"/>
</dbReference>
<keyword evidence="7 10" id="KW-0067">ATP-binding</keyword>
<feature type="domain" description="GHMP kinase C-terminal" evidence="12">
    <location>
        <begin position="222"/>
        <end position="267"/>
    </location>
</feature>
<evidence type="ECO:0000256" key="4">
    <source>
        <dbReference type="ARBA" id="ARBA00022679"/>
    </source>
</evidence>
<keyword evidence="5 10" id="KW-0547">Nucleotide-binding</keyword>
<evidence type="ECO:0000313" key="14">
    <source>
        <dbReference type="Proteomes" id="UP000008952"/>
    </source>
</evidence>
<dbReference type="OrthoDB" id="9809438at2"/>
<evidence type="ECO:0000256" key="5">
    <source>
        <dbReference type="ARBA" id="ARBA00022741"/>
    </source>
</evidence>
<comment type="caution">
    <text evidence="13">The sequence shown here is derived from an EMBL/GenBank/DDBJ whole genome shotgun (WGS) entry which is preliminary data.</text>
</comment>
<dbReference type="NCBIfam" id="TIGR00154">
    <property type="entry name" value="ispE"/>
    <property type="match status" value="1"/>
</dbReference>
<evidence type="ECO:0000256" key="9">
    <source>
        <dbReference type="ARBA" id="ARBA00032554"/>
    </source>
</evidence>
<keyword evidence="6 10" id="KW-0418">Kinase</keyword>
<comment type="catalytic activity">
    <reaction evidence="10">
        <text>4-CDP-2-C-methyl-D-erythritol + ATP = 4-CDP-2-C-methyl-D-erythritol 2-phosphate + ADP + H(+)</text>
        <dbReference type="Rhea" id="RHEA:18437"/>
        <dbReference type="ChEBI" id="CHEBI:15378"/>
        <dbReference type="ChEBI" id="CHEBI:30616"/>
        <dbReference type="ChEBI" id="CHEBI:57823"/>
        <dbReference type="ChEBI" id="CHEBI:57919"/>
        <dbReference type="ChEBI" id="CHEBI:456216"/>
        <dbReference type="EC" id="2.7.1.148"/>
    </reaction>
</comment>
<dbReference type="InterPro" id="IPR020568">
    <property type="entry name" value="Ribosomal_Su5_D2-typ_SF"/>
</dbReference>
<dbReference type="Pfam" id="PF00288">
    <property type="entry name" value="GHMP_kinases_N"/>
    <property type="match status" value="1"/>
</dbReference>
<dbReference type="InterPro" id="IPR014721">
    <property type="entry name" value="Ribsml_uS5_D2-typ_fold_subgr"/>
</dbReference>
<dbReference type="InterPro" id="IPR036554">
    <property type="entry name" value="GHMP_kinase_C_sf"/>
</dbReference>
<dbReference type="Gene3D" id="3.30.230.10">
    <property type="match status" value="1"/>
</dbReference>
<dbReference type="PANTHER" id="PTHR43527:SF2">
    <property type="entry name" value="4-DIPHOSPHOCYTIDYL-2-C-METHYL-D-ERYTHRITOL KINASE, CHLOROPLASTIC"/>
    <property type="match status" value="1"/>
</dbReference>
<name>J0R4D1_9HYPH</name>
<evidence type="ECO:0000259" key="12">
    <source>
        <dbReference type="Pfam" id="PF08544"/>
    </source>
</evidence>
<comment type="function">
    <text evidence="10">Catalyzes the phosphorylation of the position 2 hydroxy group of 4-diphosphocytidyl-2C-methyl-D-erythritol.</text>
</comment>
<sequence length="290" mass="31620">MEIYTPIKVNLALHVVGQQSDGYHSLESLVYFSLDGDKITYAPSNHDVVSVSGSYAKNLKNNQHNLIVKARECLTAYFPNYYRPSFLKLEKNLPLSSGLGGGSGDAAGVMQLLRHAWCLKASDKIWSELALSLGADVPMCLSALTTGKSLIAKGVGEELTLLNEACPLWLVLVNHGEEIPTAEIFKRLKNKNNTPLNLDISCLKHVDSLVEALKKTRNDLYEPARSVAPKLEDVLTLLDQTGSKLSRMSGSGATCFGIFGDKRAACASASKIKEKHPTWFVKTIKTLGTI</sequence>
<dbReference type="GO" id="GO:0005524">
    <property type="term" value="F:ATP binding"/>
    <property type="evidence" value="ECO:0007669"/>
    <property type="project" value="UniProtKB-UniRule"/>
</dbReference>
<dbReference type="STRING" id="1094558.ME5_00905"/>
<dbReference type="PIRSF" id="PIRSF010376">
    <property type="entry name" value="IspE"/>
    <property type="match status" value="1"/>
</dbReference>
<keyword evidence="8 10" id="KW-0414">Isoprene biosynthesis</keyword>
<gene>
    <name evidence="10" type="primary">ispE</name>
    <name evidence="13" type="ORF">ME5_00905</name>
</gene>
<dbReference type="EMBL" id="AIMB01000007">
    <property type="protein sequence ID" value="EJF90504.1"/>
    <property type="molecule type" value="Genomic_DNA"/>
</dbReference>
<feature type="binding site" evidence="10">
    <location>
        <begin position="94"/>
        <end position="104"/>
    </location>
    <ligand>
        <name>ATP</name>
        <dbReference type="ChEBI" id="CHEBI:30616"/>
    </ligand>
</feature>
<comment type="similarity">
    <text evidence="1 10">Belongs to the GHMP kinase family. IspE subfamily.</text>
</comment>
<dbReference type="GO" id="GO:0019288">
    <property type="term" value="P:isopentenyl diphosphate biosynthetic process, methylerythritol 4-phosphate pathway"/>
    <property type="evidence" value="ECO:0007669"/>
    <property type="project" value="UniProtKB-UniRule"/>
</dbReference>
<dbReference type="GO" id="GO:0050515">
    <property type="term" value="F:4-(cytidine 5'-diphospho)-2-C-methyl-D-erythritol kinase activity"/>
    <property type="evidence" value="ECO:0007669"/>
    <property type="project" value="UniProtKB-UniRule"/>
</dbReference>
<evidence type="ECO:0000256" key="10">
    <source>
        <dbReference type="HAMAP-Rule" id="MF_00061"/>
    </source>
</evidence>
<evidence type="ECO:0000256" key="1">
    <source>
        <dbReference type="ARBA" id="ARBA00009684"/>
    </source>
</evidence>
<keyword evidence="4 10" id="KW-0808">Transferase</keyword>
<evidence type="ECO:0000313" key="13">
    <source>
        <dbReference type="EMBL" id="EJF90504.1"/>
    </source>
</evidence>
<dbReference type="PATRIC" id="fig|1094558.3.peg.991"/>
<evidence type="ECO:0000256" key="8">
    <source>
        <dbReference type="ARBA" id="ARBA00023229"/>
    </source>
</evidence>
<feature type="active site" evidence="10">
    <location>
        <position position="8"/>
    </location>
</feature>
<dbReference type="SUPFAM" id="SSF54211">
    <property type="entry name" value="Ribosomal protein S5 domain 2-like"/>
    <property type="match status" value="1"/>
</dbReference>
<evidence type="ECO:0000259" key="11">
    <source>
        <dbReference type="Pfam" id="PF00288"/>
    </source>
</evidence>
<dbReference type="InterPro" id="IPR013750">
    <property type="entry name" value="GHMP_kinase_C_dom"/>
</dbReference>
<dbReference type="GO" id="GO:0016114">
    <property type="term" value="P:terpenoid biosynthetic process"/>
    <property type="evidence" value="ECO:0007669"/>
    <property type="project" value="UniProtKB-UniRule"/>
</dbReference>
<dbReference type="Gene3D" id="3.30.70.890">
    <property type="entry name" value="GHMP kinase, C-terminal domain"/>
    <property type="match status" value="1"/>
</dbReference>
<accession>J0R4D1</accession>
<dbReference type="Pfam" id="PF08544">
    <property type="entry name" value="GHMP_kinases_C"/>
    <property type="match status" value="1"/>
</dbReference>
<organism evidence="13 14">
    <name type="scientific">Bartonella tamiae Th239</name>
    <dbReference type="NCBI Taxonomy" id="1094558"/>
    <lineage>
        <taxon>Bacteria</taxon>
        <taxon>Pseudomonadati</taxon>
        <taxon>Pseudomonadota</taxon>
        <taxon>Alphaproteobacteria</taxon>
        <taxon>Hyphomicrobiales</taxon>
        <taxon>Bartonellaceae</taxon>
        <taxon>Bartonella</taxon>
    </lineage>
</organism>
<dbReference type="UniPathway" id="UPA00056">
    <property type="reaction ID" value="UER00094"/>
</dbReference>
<dbReference type="Proteomes" id="UP000008952">
    <property type="component" value="Unassembled WGS sequence"/>
</dbReference>
<dbReference type="InterPro" id="IPR006204">
    <property type="entry name" value="GHMP_kinase_N_dom"/>
</dbReference>
<dbReference type="HAMAP" id="MF_00061">
    <property type="entry name" value="IspE"/>
    <property type="match status" value="1"/>
</dbReference>
<dbReference type="HOGENOM" id="CLU_053057_1_0_5"/>
<comment type="pathway">
    <text evidence="10">Isoprenoid biosynthesis; isopentenyl diphosphate biosynthesis via DXP pathway; isopentenyl diphosphate from 1-deoxy-D-xylulose 5-phosphate: step 3/6.</text>
</comment>
<dbReference type="SUPFAM" id="SSF55060">
    <property type="entry name" value="GHMP Kinase, C-terminal domain"/>
    <property type="match status" value="1"/>
</dbReference>
<protein>
    <recommendedName>
        <fullName evidence="3 10">4-diphosphocytidyl-2-C-methyl-D-erythritol kinase</fullName>
        <shortName evidence="10">CMK</shortName>
        <ecNumber evidence="2 10">2.7.1.148</ecNumber>
    </recommendedName>
    <alternativeName>
        <fullName evidence="9 10">4-(cytidine-5'-diphospho)-2-C-methyl-D-erythritol kinase</fullName>
    </alternativeName>
</protein>
<dbReference type="NCBIfam" id="NF011202">
    <property type="entry name" value="PRK14608.1"/>
    <property type="match status" value="1"/>
</dbReference>